<dbReference type="Proteomes" id="UP001500880">
    <property type="component" value="Unassembled WGS sequence"/>
</dbReference>
<evidence type="ECO:0000256" key="5">
    <source>
        <dbReference type="ARBA" id="ARBA00022842"/>
    </source>
</evidence>
<evidence type="ECO:0000313" key="8">
    <source>
        <dbReference type="EMBL" id="GAA0493027.1"/>
    </source>
</evidence>
<keyword evidence="3" id="KW-0479">Metal-binding</keyword>
<comment type="cofactor">
    <cofactor evidence="1">
        <name>Mg(2+)</name>
        <dbReference type="ChEBI" id="CHEBI:18420"/>
    </cofactor>
</comment>
<dbReference type="InterPro" id="IPR000600">
    <property type="entry name" value="ROK"/>
</dbReference>
<dbReference type="PANTHER" id="PTHR42742:SF3">
    <property type="entry name" value="FRUCTOKINASE"/>
    <property type="match status" value="1"/>
</dbReference>
<evidence type="ECO:0000313" key="9">
    <source>
        <dbReference type="Proteomes" id="UP001500880"/>
    </source>
</evidence>
<keyword evidence="4" id="KW-0862">Zinc</keyword>
<dbReference type="CDD" id="cd24067">
    <property type="entry name" value="ASKHA_NBD_ROK_BsFRK-like"/>
    <property type="match status" value="1"/>
</dbReference>
<dbReference type="EMBL" id="BAAADO010000003">
    <property type="protein sequence ID" value="GAA0493027.1"/>
    <property type="molecule type" value="Genomic_DNA"/>
</dbReference>
<dbReference type="InterPro" id="IPR051804">
    <property type="entry name" value="Carb_Metab_Reg_Kinase/Isom"/>
</dbReference>
<comment type="similarity">
    <text evidence="2">Belongs to the ROK (NagC/XylR) family.</text>
</comment>
<evidence type="ECO:0000256" key="3">
    <source>
        <dbReference type="ARBA" id="ARBA00022723"/>
    </source>
</evidence>
<protein>
    <recommendedName>
        <fullName evidence="6">fructokinase</fullName>
        <ecNumber evidence="6">2.7.1.4</ecNumber>
    </recommendedName>
</protein>
<dbReference type="PANTHER" id="PTHR42742">
    <property type="entry name" value="TRANSCRIPTIONAL REPRESSOR MPRA"/>
    <property type="match status" value="1"/>
</dbReference>
<dbReference type="Pfam" id="PF00480">
    <property type="entry name" value="ROK"/>
    <property type="match status" value="1"/>
</dbReference>
<evidence type="ECO:0000256" key="4">
    <source>
        <dbReference type="ARBA" id="ARBA00022833"/>
    </source>
</evidence>
<name>A0ABN1B9E2_9BACI</name>
<organism evidence="8 9">
    <name type="scientific">Salinibacillus aidingensis</name>
    <dbReference type="NCBI Taxonomy" id="237684"/>
    <lineage>
        <taxon>Bacteria</taxon>
        <taxon>Bacillati</taxon>
        <taxon>Bacillota</taxon>
        <taxon>Bacilli</taxon>
        <taxon>Bacillales</taxon>
        <taxon>Bacillaceae</taxon>
        <taxon>Salinibacillus</taxon>
    </lineage>
</organism>
<dbReference type="Gene3D" id="3.30.420.40">
    <property type="match status" value="2"/>
</dbReference>
<evidence type="ECO:0000256" key="1">
    <source>
        <dbReference type="ARBA" id="ARBA00001946"/>
    </source>
</evidence>
<dbReference type="InterPro" id="IPR043129">
    <property type="entry name" value="ATPase_NBD"/>
</dbReference>
<gene>
    <name evidence="8" type="primary">gmuE</name>
    <name evidence="8" type="ORF">GCM10008986_19320</name>
</gene>
<dbReference type="SUPFAM" id="SSF53067">
    <property type="entry name" value="Actin-like ATPase domain"/>
    <property type="match status" value="1"/>
</dbReference>
<dbReference type="EC" id="2.7.1.4" evidence="6"/>
<reference evidence="8 9" key="1">
    <citation type="journal article" date="2019" name="Int. J. Syst. Evol. Microbiol.">
        <title>The Global Catalogue of Microorganisms (GCM) 10K type strain sequencing project: providing services to taxonomists for standard genome sequencing and annotation.</title>
        <authorList>
            <consortium name="The Broad Institute Genomics Platform"/>
            <consortium name="The Broad Institute Genome Sequencing Center for Infectious Disease"/>
            <person name="Wu L."/>
            <person name="Ma J."/>
        </authorList>
    </citation>
    <scope>NUCLEOTIDE SEQUENCE [LARGE SCALE GENOMIC DNA]</scope>
    <source>
        <strain evidence="8 9">JCM 12389</strain>
    </source>
</reference>
<evidence type="ECO:0000256" key="6">
    <source>
        <dbReference type="ARBA" id="ARBA00038887"/>
    </source>
</evidence>
<comment type="caution">
    <text evidence="8">The sequence shown here is derived from an EMBL/GenBank/DDBJ whole genome shotgun (WGS) entry which is preliminary data.</text>
</comment>
<keyword evidence="5" id="KW-0460">Magnesium</keyword>
<evidence type="ECO:0000256" key="7">
    <source>
        <dbReference type="ARBA" id="ARBA00048451"/>
    </source>
</evidence>
<accession>A0ABN1B9E2</accession>
<comment type="catalytic activity">
    <reaction evidence="7">
        <text>D-fructose + ATP = D-fructose 6-phosphate + ADP + H(+)</text>
        <dbReference type="Rhea" id="RHEA:16125"/>
        <dbReference type="ChEBI" id="CHEBI:15378"/>
        <dbReference type="ChEBI" id="CHEBI:30616"/>
        <dbReference type="ChEBI" id="CHEBI:37721"/>
        <dbReference type="ChEBI" id="CHEBI:61527"/>
        <dbReference type="ChEBI" id="CHEBI:456216"/>
        <dbReference type="EC" id="2.7.1.4"/>
    </reaction>
</comment>
<evidence type="ECO:0000256" key="2">
    <source>
        <dbReference type="ARBA" id="ARBA00006479"/>
    </source>
</evidence>
<proteinExistence type="inferred from homology"/>
<keyword evidence="9" id="KW-1185">Reference proteome</keyword>
<sequence>MLIGGIEAGGTKFVCAVGDENGNIKNKTTFPTEDPDQTLENVEKFFKQYEIQALGVGTFGPVDLDAKSNTYGTIQKTPKINWQYYPFLQRLKEIFSIPIAMDTDVNAACLGEFTYGAARNADSSLYITVGTGIGAGLVQHGRIFQGKNHSEMGHILIPRHPDDDFKGNCPSHGTCFEGLASGPAIEKRYGKKGHLLAEEAHVWELEAFYLAQAIMSYYVILSPEKIILGGGVMKQEKLYPMVQNKFMDLLNGYLEVKNVKNLIVAPELDDEQGVIGSVMLGLKALEMKA</sequence>